<organism evidence="2 3">
    <name type="scientific">Pacificibacter maritimus</name>
    <dbReference type="NCBI Taxonomy" id="762213"/>
    <lineage>
        <taxon>Bacteria</taxon>
        <taxon>Pseudomonadati</taxon>
        <taxon>Pseudomonadota</taxon>
        <taxon>Alphaproteobacteria</taxon>
        <taxon>Rhodobacterales</taxon>
        <taxon>Roseobacteraceae</taxon>
        <taxon>Pacificibacter</taxon>
    </lineage>
</organism>
<dbReference type="InterPro" id="IPR050266">
    <property type="entry name" value="AB_hydrolase_sf"/>
</dbReference>
<dbReference type="Gene3D" id="3.40.50.1820">
    <property type="entry name" value="alpha/beta hydrolase"/>
    <property type="match status" value="1"/>
</dbReference>
<dbReference type="EMBL" id="RKQK01000001">
    <property type="protein sequence ID" value="RPE71005.1"/>
    <property type="molecule type" value="Genomic_DNA"/>
</dbReference>
<dbReference type="Pfam" id="PF12697">
    <property type="entry name" value="Abhydrolase_6"/>
    <property type="match status" value="1"/>
</dbReference>
<evidence type="ECO:0000259" key="1">
    <source>
        <dbReference type="Pfam" id="PF12697"/>
    </source>
</evidence>
<name>A0A3N4UQS3_9RHOB</name>
<dbReference type="RefSeq" id="WP_123791261.1">
    <property type="nucleotide sequence ID" value="NZ_RKQK01000001.1"/>
</dbReference>
<accession>A0A3N4UQS3</accession>
<keyword evidence="3" id="KW-1185">Reference proteome</keyword>
<dbReference type="OrthoDB" id="5491135at2"/>
<comment type="caution">
    <text evidence="2">The sequence shown here is derived from an EMBL/GenBank/DDBJ whole genome shotgun (WGS) entry which is preliminary data.</text>
</comment>
<sequence length="237" mass="26005">MNEPVVLIPGFMSDGRVFVDQIPALSRNRSVQVAPLLGETLEDIAEFVLAHAPPKFAVAGHDLGATVATEILRRAPSRVTRLALICASAQGETPTAAAAREPRLVRAKAGRLGEVLLEELPSTTLAESPHRNAIRDHWIDMALEIGTEAYLRQTKIMQRRPDFQNVLRRARLPCMVIGGAANTLVPPRRQEFMAELMARADYVLLHGAGHLPMLEAPNALTKALLDWLDIEAPLLLR</sequence>
<protein>
    <submittedName>
        <fullName evidence="2">Pimeloyl-ACP methyl ester carboxylesterase</fullName>
    </submittedName>
</protein>
<evidence type="ECO:0000313" key="2">
    <source>
        <dbReference type="EMBL" id="RPE71005.1"/>
    </source>
</evidence>
<reference evidence="2 3" key="1">
    <citation type="submission" date="2018-11" db="EMBL/GenBank/DDBJ databases">
        <title>Genomic Encyclopedia of Type Strains, Phase IV (KMG-IV): sequencing the most valuable type-strain genomes for metagenomic binning, comparative biology and taxonomic classification.</title>
        <authorList>
            <person name="Goeker M."/>
        </authorList>
    </citation>
    <scope>NUCLEOTIDE SEQUENCE [LARGE SCALE GENOMIC DNA]</scope>
    <source>
        <strain evidence="2 3">DSM 104731</strain>
    </source>
</reference>
<proteinExistence type="predicted"/>
<feature type="domain" description="AB hydrolase-1" evidence="1">
    <location>
        <begin position="5"/>
        <end position="220"/>
    </location>
</feature>
<gene>
    <name evidence="2" type="ORF">EDD53_0118</name>
</gene>
<dbReference type="InterPro" id="IPR029058">
    <property type="entry name" value="AB_hydrolase_fold"/>
</dbReference>
<dbReference type="SUPFAM" id="SSF53474">
    <property type="entry name" value="alpha/beta-Hydrolases"/>
    <property type="match status" value="1"/>
</dbReference>
<dbReference type="PANTHER" id="PTHR43798">
    <property type="entry name" value="MONOACYLGLYCEROL LIPASE"/>
    <property type="match status" value="1"/>
</dbReference>
<dbReference type="InterPro" id="IPR000073">
    <property type="entry name" value="AB_hydrolase_1"/>
</dbReference>
<dbReference type="Proteomes" id="UP000269689">
    <property type="component" value="Unassembled WGS sequence"/>
</dbReference>
<dbReference type="PANTHER" id="PTHR43798:SF29">
    <property type="entry name" value="AB HYDROLASE-1 DOMAIN-CONTAINING PROTEIN"/>
    <property type="match status" value="1"/>
</dbReference>
<dbReference type="AlphaFoldDB" id="A0A3N4UQS3"/>
<evidence type="ECO:0000313" key="3">
    <source>
        <dbReference type="Proteomes" id="UP000269689"/>
    </source>
</evidence>